<proteinExistence type="predicted"/>
<dbReference type="EMBL" id="CP053923">
    <property type="protein sequence ID" value="QNT69084.1"/>
    <property type="molecule type" value="Genomic_DNA"/>
</dbReference>
<accession>A0A7H1N048</accession>
<dbReference type="KEGG" id="dvn:HQ394_06605"/>
<evidence type="ECO:0000313" key="1">
    <source>
        <dbReference type="EMBL" id="QNT69084.1"/>
    </source>
</evidence>
<dbReference type="AlphaFoldDB" id="A0A7H1N048"/>
<protein>
    <submittedName>
        <fullName evidence="1">Uncharacterized protein</fullName>
    </submittedName>
</protein>
<gene>
    <name evidence="1" type="ORF">HQ394_06605</name>
</gene>
<reference evidence="1 2" key="1">
    <citation type="submission" date="2020-05" db="EMBL/GenBank/DDBJ databases">
        <title>Complete closed genome sequence of Defluviicoccus vanus.</title>
        <authorList>
            <person name="Bessarab I."/>
            <person name="Arumugam K."/>
            <person name="Maszenan A.M."/>
            <person name="Seviour R.J."/>
            <person name="Williams R.B."/>
        </authorList>
    </citation>
    <scope>NUCLEOTIDE SEQUENCE [LARGE SCALE GENOMIC DNA]</scope>
    <source>
        <strain evidence="1 2">Ben 114</strain>
    </source>
</reference>
<organism evidence="1 2">
    <name type="scientific">Defluviicoccus vanus</name>
    <dbReference type="NCBI Taxonomy" id="111831"/>
    <lineage>
        <taxon>Bacteria</taxon>
        <taxon>Pseudomonadati</taxon>
        <taxon>Pseudomonadota</taxon>
        <taxon>Alphaproteobacteria</taxon>
        <taxon>Rhodospirillales</taxon>
        <taxon>Rhodospirillaceae</taxon>
        <taxon>Defluviicoccus</taxon>
    </lineage>
</organism>
<sequence>MTGFSNPTKSRPLPGGVPFDWPPVTLGHTEIDKVVNEANRQRSAAIGAWLRRMAENWSSLWRRPGRAVPSNLREPKIHA</sequence>
<keyword evidence="2" id="KW-1185">Reference proteome</keyword>
<evidence type="ECO:0000313" key="2">
    <source>
        <dbReference type="Proteomes" id="UP000516369"/>
    </source>
</evidence>
<dbReference type="Proteomes" id="UP000516369">
    <property type="component" value="Chromosome"/>
</dbReference>
<name>A0A7H1N048_9PROT</name>
<dbReference type="RefSeq" id="WP_190262597.1">
    <property type="nucleotide sequence ID" value="NZ_CP053923.1"/>
</dbReference>